<reference evidence="3" key="3">
    <citation type="submission" date="2024-02" db="EMBL/GenBank/DDBJ databases">
        <title>Comparative genomics of Cryptococcus and Kwoniella reveals pathogenesis evolution and contrasting modes of karyotype evolution via chromosome fusion or intercentromeric recombination.</title>
        <authorList>
            <person name="Coelho M.A."/>
            <person name="David-Palma M."/>
            <person name="Shea T."/>
            <person name="Bowers K."/>
            <person name="McGinley-Smith S."/>
            <person name="Mohammad A.W."/>
            <person name="Gnirke A."/>
            <person name="Yurkov A.M."/>
            <person name="Nowrousian M."/>
            <person name="Sun S."/>
            <person name="Cuomo C.A."/>
            <person name="Heitman J."/>
        </authorList>
    </citation>
    <scope>NUCLEOTIDE SEQUENCE</scope>
    <source>
        <strain evidence="3">CBS 10117</strain>
    </source>
</reference>
<keyword evidence="4" id="KW-1185">Reference proteome</keyword>
<dbReference type="KEGG" id="kdj:28971775"/>
<dbReference type="EMBL" id="CP144539">
    <property type="protein sequence ID" value="WWC65467.1"/>
    <property type="molecule type" value="Genomic_DNA"/>
</dbReference>
<dbReference type="AlphaFoldDB" id="A0A1A5ZWH5"/>
<protein>
    <submittedName>
        <fullName evidence="2">Uncharacterized protein</fullName>
    </submittedName>
</protein>
<dbReference type="EMBL" id="KI894036">
    <property type="protein sequence ID" value="OBR82162.1"/>
    <property type="molecule type" value="Genomic_DNA"/>
</dbReference>
<dbReference type="PANTHER" id="PTHR24216:SF65">
    <property type="entry name" value="PAXILLIN-LIKE PROTEIN 1"/>
    <property type="match status" value="1"/>
</dbReference>
<feature type="region of interest" description="Disordered" evidence="1">
    <location>
        <begin position="543"/>
        <end position="573"/>
    </location>
</feature>
<dbReference type="PANTHER" id="PTHR24216">
    <property type="entry name" value="PAXILLIN-RELATED"/>
    <property type="match status" value="1"/>
</dbReference>
<sequence>MSRPPTSPRNDRDRASSSAYYDHRRSPVSGGWSTSRPDYSPLPMAPMAPIAPMGMTIDPRNLTYGAPSTSSSSSTLNMPYQPNVNVGSSRRSRSPEARNRQGSAGGRPPYTGQAPLPSSTIIIISSLTLTLAIFHSGMLTDLEMDCSYYHDAEPGQIVSPNPAYTPGGVSPYARDPRSAQPAAYTNRPPVTASYRHPDRQRVGSGDRPADGGRSPLAGPSAAGPSGRDALVPSTGNVTAALESFAKAMHLALITTSQHALAQKHFARLSDSPHVNRQTPTFEDAEKRVGKAQKLVDEHMAVLHASFVELMRRTIGITNTTNPSDIISVFELDNLKERVRKIEELAPTLRASGGGPPAPESSSGIPAPPPPAEDRPPTPPAPPPPEAPLKRADETAPSATEKKKYKVGAILDEITRRLDIVENIKNEFDSRIDEVETALMAQDNDALDREIRFEQRRKYDGWGDLEDRRDSSGTIRGLKRKERDDGGVEESGPSGRPSASESQGVDVSMEEDVSSVRHLQREVARLSGQVRHLQSQLSTALSTLSTSSATAPAPAAGPSARGAEQASSQPQVEATADRLNELRLEVTRLAEQFKNIHPQFNGNVNGTGQPGQNDIADVRNMMNAISSAFDTLSADVKTLMKDKAQRTGVFEKISSGIQALADTIQRCRADYTNLTEVQKASAATILLHTENLKVISNGIASMRNEINTIRQGGPATGPGNGLGLEVGQAQNHSSEPDGSYSASLKDQEIQELKNTLSGVQNELKEMKDGREAWTKEVMAACLEVIRDENEKRKEDYAKIAKQEISKTIKDYMSKRTSSSSSTAATSTSTSTSTSTPTPPISQVGPGPPDTSPAIPPSTIPPTASESHMVPTSNSVPFPVSVEPAQQTSYPQIPIYQDQTMNGSLSAQPYNPGSSGDANISDSMDLDGR</sequence>
<evidence type="ECO:0000256" key="1">
    <source>
        <dbReference type="SAM" id="MobiDB-lite"/>
    </source>
</evidence>
<dbReference type="Proteomes" id="UP000078595">
    <property type="component" value="Chromosome 10"/>
</dbReference>
<feature type="compositionally biased region" description="Pro residues" evidence="1">
    <location>
        <begin position="365"/>
        <end position="386"/>
    </location>
</feature>
<feature type="region of interest" description="Disordered" evidence="1">
    <location>
        <begin position="156"/>
        <end position="230"/>
    </location>
</feature>
<dbReference type="RefSeq" id="XP_018260004.1">
    <property type="nucleotide sequence ID" value="XM_018411336.1"/>
</dbReference>
<feature type="compositionally biased region" description="Polar residues" evidence="1">
    <location>
        <begin position="76"/>
        <end position="87"/>
    </location>
</feature>
<dbReference type="OrthoDB" id="2565013at2759"/>
<evidence type="ECO:0000313" key="3">
    <source>
        <dbReference type="EMBL" id="WWC65467.1"/>
    </source>
</evidence>
<feature type="compositionally biased region" description="Low complexity" evidence="1">
    <location>
        <begin position="815"/>
        <end position="834"/>
    </location>
</feature>
<feature type="compositionally biased region" description="Polar residues" evidence="1">
    <location>
        <begin position="882"/>
        <end position="920"/>
    </location>
</feature>
<accession>A0A1A5ZWH5</accession>
<feature type="compositionally biased region" description="Low complexity" evidence="1">
    <location>
        <begin position="543"/>
        <end position="559"/>
    </location>
</feature>
<dbReference type="VEuPathDB" id="FungiDB:I303_08076"/>
<reference evidence="2" key="1">
    <citation type="submission" date="2013-07" db="EMBL/GenBank/DDBJ databases">
        <title>The Genome Sequence of Cryptococcus dejecticola CBS10117.</title>
        <authorList>
            <consortium name="The Broad Institute Genome Sequencing Platform"/>
            <person name="Cuomo C."/>
            <person name="Litvintseva A."/>
            <person name="Chen Y."/>
            <person name="Heitman J."/>
            <person name="Sun S."/>
            <person name="Springer D."/>
            <person name="Dromer F."/>
            <person name="Young S.K."/>
            <person name="Zeng Q."/>
            <person name="Gargeya S."/>
            <person name="Fitzgerald M."/>
            <person name="Abouelleil A."/>
            <person name="Alvarado L."/>
            <person name="Berlin A.M."/>
            <person name="Chapman S.B."/>
            <person name="Dewar J."/>
            <person name="Goldberg J."/>
            <person name="Griggs A."/>
            <person name="Gujja S."/>
            <person name="Hansen M."/>
            <person name="Howarth C."/>
            <person name="Imamovic A."/>
            <person name="Larimer J."/>
            <person name="McCowan C."/>
            <person name="Murphy C."/>
            <person name="Pearson M."/>
            <person name="Priest M."/>
            <person name="Roberts A."/>
            <person name="Saif S."/>
            <person name="Shea T."/>
            <person name="Sykes S."/>
            <person name="Wortman J."/>
            <person name="Nusbaum C."/>
            <person name="Birren B."/>
        </authorList>
    </citation>
    <scope>NUCLEOTIDE SEQUENCE [LARGE SCALE GENOMIC DNA]</scope>
    <source>
        <strain evidence="2">CBS 10117</strain>
    </source>
</reference>
<feature type="compositionally biased region" description="Pro residues" evidence="1">
    <location>
        <begin position="844"/>
        <end position="858"/>
    </location>
</feature>
<gene>
    <name evidence="2" type="ORF">I303_08076</name>
    <name evidence="3" type="ORF">I303_108085</name>
</gene>
<feature type="compositionally biased region" description="Gly residues" evidence="1">
    <location>
        <begin position="713"/>
        <end position="723"/>
    </location>
</feature>
<feature type="compositionally biased region" description="Basic and acidic residues" evidence="1">
    <location>
        <begin position="9"/>
        <end position="25"/>
    </location>
</feature>
<reference evidence="3" key="2">
    <citation type="submission" date="2013-07" db="EMBL/GenBank/DDBJ databases">
        <authorList>
            <consortium name="The Broad Institute Genome Sequencing Platform"/>
            <person name="Cuomo C."/>
            <person name="Litvintseva A."/>
            <person name="Chen Y."/>
            <person name="Heitman J."/>
            <person name="Sun S."/>
            <person name="Springer D."/>
            <person name="Dromer F."/>
            <person name="Young S.K."/>
            <person name="Zeng Q."/>
            <person name="Gargeya S."/>
            <person name="Fitzgerald M."/>
            <person name="Abouelleil A."/>
            <person name="Alvarado L."/>
            <person name="Berlin A.M."/>
            <person name="Chapman S.B."/>
            <person name="Dewar J."/>
            <person name="Goldberg J."/>
            <person name="Griggs A."/>
            <person name="Gujja S."/>
            <person name="Hansen M."/>
            <person name="Howarth C."/>
            <person name="Imamovic A."/>
            <person name="Larimer J."/>
            <person name="McCowan C."/>
            <person name="Murphy C."/>
            <person name="Pearson M."/>
            <person name="Priest M."/>
            <person name="Roberts A."/>
            <person name="Saif S."/>
            <person name="Shea T."/>
            <person name="Sykes S."/>
            <person name="Wortman J."/>
            <person name="Nusbaum C."/>
            <person name="Birren B."/>
        </authorList>
    </citation>
    <scope>NUCLEOTIDE SEQUENCE</scope>
    <source>
        <strain evidence="3">CBS 10117</strain>
    </source>
</reference>
<feature type="region of interest" description="Disordered" evidence="1">
    <location>
        <begin position="345"/>
        <end position="401"/>
    </location>
</feature>
<feature type="region of interest" description="Disordered" evidence="1">
    <location>
        <begin position="810"/>
        <end position="927"/>
    </location>
</feature>
<name>A0A1A5ZWH5_9TREE</name>
<evidence type="ECO:0000313" key="4">
    <source>
        <dbReference type="Proteomes" id="UP000078595"/>
    </source>
</evidence>
<feature type="region of interest" description="Disordered" evidence="1">
    <location>
        <begin position="709"/>
        <end position="743"/>
    </location>
</feature>
<feature type="region of interest" description="Disordered" evidence="1">
    <location>
        <begin position="61"/>
        <end position="115"/>
    </location>
</feature>
<feature type="region of interest" description="Disordered" evidence="1">
    <location>
        <begin position="1"/>
        <end position="43"/>
    </location>
</feature>
<organism evidence="2">
    <name type="scientific">Kwoniella dejecticola CBS 10117</name>
    <dbReference type="NCBI Taxonomy" id="1296121"/>
    <lineage>
        <taxon>Eukaryota</taxon>
        <taxon>Fungi</taxon>
        <taxon>Dikarya</taxon>
        <taxon>Basidiomycota</taxon>
        <taxon>Agaricomycotina</taxon>
        <taxon>Tremellomycetes</taxon>
        <taxon>Tremellales</taxon>
        <taxon>Cryptococcaceae</taxon>
        <taxon>Kwoniella</taxon>
    </lineage>
</organism>
<feature type="region of interest" description="Disordered" evidence="1">
    <location>
        <begin position="462"/>
        <end position="515"/>
    </location>
</feature>
<dbReference type="GeneID" id="28971775"/>
<evidence type="ECO:0000313" key="2">
    <source>
        <dbReference type="EMBL" id="OBR82162.1"/>
    </source>
</evidence>
<proteinExistence type="predicted"/>